<dbReference type="EMBL" id="LSSM01003742">
    <property type="protein sequence ID" value="OMJ16912.1"/>
    <property type="molecule type" value="Genomic_DNA"/>
</dbReference>
<name>A0A1R1XQJ0_9FUNG</name>
<accession>A0A1R1XQJ0</accession>
<evidence type="ECO:0000256" key="1">
    <source>
        <dbReference type="SAM" id="MobiDB-lite"/>
    </source>
</evidence>
<dbReference type="AlphaFoldDB" id="A0A1R1XQJ0"/>
<comment type="caution">
    <text evidence="2">The sequence shown here is derived from an EMBL/GenBank/DDBJ whole genome shotgun (WGS) entry which is preliminary data.</text>
</comment>
<keyword evidence="3" id="KW-1185">Reference proteome</keyword>
<proteinExistence type="predicted"/>
<sequence length="22" mass="2510">MPRKPQDLQAQSINDNDTPEVL</sequence>
<gene>
    <name evidence="2" type="ORF">AYI69_g7645</name>
</gene>
<reference evidence="3" key="1">
    <citation type="submission" date="2017-01" db="EMBL/GenBank/DDBJ databases">
        <authorList>
            <person name="Wang Y."/>
            <person name="White M."/>
            <person name="Kvist S."/>
            <person name="Moncalvo J.-M."/>
        </authorList>
    </citation>
    <scope>NUCLEOTIDE SEQUENCE [LARGE SCALE GENOMIC DNA]</scope>
    <source>
        <strain evidence="3">ID-206-W2</strain>
    </source>
</reference>
<protein>
    <submittedName>
        <fullName evidence="2">Uncharacterized protein</fullName>
    </submittedName>
</protein>
<feature type="region of interest" description="Disordered" evidence="1">
    <location>
        <begin position="1"/>
        <end position="22"/>
    </location>
</feature>
<organism evidence="2 3">
    <name type="scientific">Smittium culicis</name>
    <dbReference type="NCBI Taxonomy" id="133412"/>
    <lineage>
        <taxon>Eukaryota</taxon>
        <taxon>Fungi</taxon>
        <taxon>Fungi incertae sedis</taxon>
        <taxon>Zoopagomycota</taxon>
        <taxon>Kickxellomycotina</taxon>
        <taxon>Harpellomycetes</taxon>
        <taxon>Harpellales</taxon>
        <taxon>Legeriomycetaceae</taxon>
        <taxon>Smittium</taxon>
    </lineage>
</organism>
<evidence type="ECO:0000313" key="2">
    <source>
        <dbReference type="EMBL" id="OMJ16912.1"/>
    </source>
</evidence>
<evidence type="ECO:0000313" key="3">
    <source>
        <dbReference type="Proteomes" id="UP000187429"/>
    </source>
</evidence>
<dbReference type="Proteomes" id="UP000187429">
    <property type="component" value="Unassembled WGS sequence"/>
</dbReference>
<feature type="non-terminal residue" evidence="2">
    <location>
        <position position="22"/>
    </location>
</feature>